<keyword evidence="2" id="KW-0472">Membrane</keyword>
<dbReference type="InterPro" id="IPR036365">
    <property type="entry name" value="PGBD-like_sf"/>
</dbReference>
<dbReference type="InterPro" id="IPR002477">
    <property type="entry name" value="Peptidoglycan-bd-like"/>
</dbReference>
<feature type="compositionally biased region" description="Polar residues" evidence="1">
    <location>
        <begin position="297"/>
        <end position="309"/>
    </location>
</feature>
<accession>A0ABV6VRE1</accession>
<feature type="region of interest" description="Disordered" evidence="1">
    <location>
        <begin position="212"/>
        <end position="309"/>
    </location>
</feature>
<dbReference type="Proteomes" id="UP001592531">
    <property type="component" value="Unassembled WGS sequence"/>
</dbReference>
<feature type="compositionally biased region" description="Low complexity" evidence="1">
    <location>
        <begin position="241"/>
        <end position="285"/>
    </location>
</feature>
<keyword evidence="5" id="KW-1185">Reference proteome</keyword>
<feature type="compositionally biased region" description="Low complexity" evidence="1">
    <location>
        <begin position="20"/>
        <end position="32"/>
    </location>
</feature>
<proteinExistence type="predicted"/>
<dbReference type="SUPFAM" id="SSF47090">
    <property type="entry name" value="PGBD-like"/>
    <property type="match status" value="1"/>
</dbReference>
<reference evidence="4 5" key="1">
    <citation type="submission" date="2024-09" db="EMBL/GenBank/DDBJ databases">
        <authorList>
            <person name="Lee S.D."/>
        </authorList>
    </citation>
    <scope>NUCLEOTIDE SEQUENCE [LARGE SCALE GENOMIC DNA]</scope>
    <source>
        <strain evidence="4 5">N8-3</strain>
    </source>
</reference>
<feature type="compositionally biased region" description="Gly residues" evidence="1">
    <location>
        <begin position="8"/>
        <end position="19"/>
    </location>
</feature>
<sequence>MAGQLCGRCGGSLGRGGCGCPPRGESRTPGPGRESGPGYGPGFGTGHDAQDEPTAIIPILDAPELVRPYITPTEVIDAEVLEDDADPAYGPYGGSVVPGIDAPHTVRSSRARVLAGQLVGTPGEAAEGPGAPGRRGVSRRAAAAGTAAVSAAASTELVPRDPGTVAAVQGLPGHRGPRRGRARRAAVIAAGALTVAGLGTAAALAPSLLSGGGTDRAQPQPGMTLALPTAGPDTATGTSKAPAAVRPSASAPASQAATPARSATGRPSGSASSAPSSQAPHGNAPNNPPSPTATSGQPSPTVGPNAASQTLQLGDTGTAVATLQGELSQLWIDRDLPANGTFDARTQQDVAAFQVWYGVRGDPTGVFGPNSRARMNQLFHHH</sequence>
<feature type="region of interest" description="Disordered" evidence="1">
    <location>
        <begin position="1"/>
        <end position="56"/>
    </location>
</feature>
<gene>
    <name evidence="4" type="ORF">ACEZDE_06640</name>
</gene>
<evidence type="ECO:0000256" key="2">
    <source>
        <dbReference type="SAM" id="Phobius"/>
    </source>
</evidence>
<comment type="caution">
    <text evidence="4">The sequence shown here is derived from an EMBL/GenBank/DDBJ whole genome shotgun (WGS) entry which is preliminary data.</text>
</comment>
<evidence type="ECO:0000313" key="4">
    <source>
        <dbReference type="EMBL" id="MFC1416320.1"/>
    </source>
</evidence>
<dbReference type="Pfam" id="PF01471">
    <property type="entry name" value="PG_binding_1"/>
    <property type="match status" value="1"/>
</dbReference>
<keyword evidence="2" id="KW-0812">Transmembrane</keyword>
<evidence type="ECO:0000313" key="5">
    <source>
        <dbReference type="Proteomes" id="UP001592531"/>
    </source>
</evidence>
<organism evidence="4 5">
    <name type="scientific">Streptacidiphilus cavernicola</name>
    <dbReference type="NCBI Taxonomy" id="3342716"/>
    <lineage>
        <taxon>Bacteria</taxon>
        <taxon>Bacillati</taxon>
        <taxon>Actinomycetota</taxon>
        <taxon>Actinomycetes</taxon>
        <taxon>Kitasatosporales</taxon>
        <taxon>Streptomycetaceae</taxon>
        <taxon>Streptacidiphilus</taxon>
    </lineage>
</organism>
<name>A0ABV6VRE1_9ACTN</name>
<dbReference type="EMBL" id="JBHFAB010000004">
    <property type="protein sequence ID" value="MFC1416320.1"/>
    <property type="molecule type" value="Genomic_DNA"/>
</dbReference>
<dbReference type="RefSeq" id="WP_380533475.1">
    <property type="nucleotide sequence ID" value="NZ_JBHFAB010000004.1"/>
</dbReference>
<dbReference type="Gene3D" id="1.10.101.10">
    <property type="entry name" value="PGBD-like superfamily/PGBD"/>
    <property type="match status" value="1"/>
</dbReference>
<keyword evidence="2" id="KW-1133">Transmembrane helix</keyword>
<dbReference type="InterPro" id="IPR036366">
    <property type="entry name" value="PGBDSf"/>
</dbReference>
<feature type="domain" description="Peptidoglycan binding-like" evidence="3">
    <location>
        <begin position="316"/>
        <end position="375"/>
    </location>
</feature>
<feature type="transmembrane region" description="Helical" evidence="2">
    <location>
        <begin position="185"/>
        <end position="209"/>
    </location>
</feature>
<evidence type="ECO:0000256" key="1">
    <source>
        <dbReference type="SAM" id="MobiDB-lite"/>
    </source>
</evidence>
<protein>
    <submittedName>
        <fullName evidence="4">Peptidoglycan-binding domain-containing protein</fullName>
    </submittedName>
</protein>
<feature type="compositionally biased region" description="Gly residues" evidence="1">
    <location>
        <begin position="33"/>
        <end position="45"/>
    </location>
</feature>
<evidence type="ECO:0000259" key="3">
    <source>
        <dbReference type="Pfam" id="PF01471"/>
    </source>
</evidence>